<dbReference type="PROSITE" id="PS00674">
    <property type="entry name" value="AAA"/>
    <property type="match status" value="2"/>
</dbReference>
<feature type="domain" description="AAA+ ATPase" evidence="5">
    <location>
        <begin position="415"/>
        <end position="576"/>
    </location>
</feature>
<comment type="caution">
    <text evidence="6">The sequence shown here is derived from an EMBL/GenBank/DDBJ whole genome shotgun (WGS) entry which is preliminary data.</text>
</comment>
<dbReference type="Gene3D" id="3.40.50.300">
    <property type="entry name" value="P-loop containing nucleotide triphosphate hydrolases"/>
    <property type="match status" value="2"/>
</dbReference>
<accession>A0A835XKR0</accession>
<dbReference type="GO" id="GO:0003723">
    <property type="term" value="F:RNA binding"/>
    <property type="evidence" value="ECO:0007669"/>
    <property type="project" value="TreeGrafter"/>
</dbReference>
<feature type="compositionally biased region" description="Acidic residues" evidence="4">
    <location>
        <begin position="1095"/>
        <end position="1107"/>
    </location>
</feature>
<feature type="compositionally biased region" description="Low complexity" evidence="4">
    <location>
        <begin position="186"/>
        <end position="212"/>
    </location>
</feature>
<dbReference type="PANTHER" id="PTHR23077:SF171">
    <property type="entry name" value="NUCLEAR VALOSIN-CONTAINING PROTEIN-LIKE"/>
    <property type="match status" value="1"/>
</dbReference>
<dbReference type="InterPro" id="IPR050168">
    <property type="entry name" value="AAA_ATPase_domain"/>
</dbReference>
<evidence type="ECO:0000256" key="3">
    <source>
        <dbReference type="ARBA" id="ARBA00022840"/>
    </source>
</evidence>
<dbReference type="InterPro" id="IPR003959">
    <property type="entry name" value="ATPase_AAA_core"/>
</dbReference>
<dbReference type="Pfam" id="PF00004">
    <property type="entry name" value="AAA"/>
    <property type="match status" value="2"/>
</dbReference>
<feature type="compositionally biased region" description="Low complexity" evidence="4">
    <location>
        <begin position="282"/>
        <end position="308"/>
    </location>
</feature>
<evidence type="ECO:0000256" key="2">
    <source>
        <dbReference type="ARBA" id="ARBA00022741"/>
    </source>
</evidence>
<feature type="region of interest" description="Disordered" evidence="4">
    <location>
        <begin position="1088"/>
        <end position="1146"/>
    </location>
</feature>
<organism evidence="6 7">
    <name type="scientific">Edaphochlamys debaryana</name>
    <dbReference type="NCBI Taxonomy" id="47281"/>
    <lineage>
        <taxon>Eukaryota</taxon>
        <taxon>Viridiplantae</taxon>
        <taxon>Chlorophyta</taxon>
        <taxon>core chlorophytes</taxon>
        <taxon>Chlorophyceae</taxon>
        <taxon>CS clade</taxon>
        <taxon>Chlamydomonadales</taxon>
        <taxon>Chlamydomonadales incertae sedis</taxon>
        <taxon>Edaphochlamys</taxon>
    </lineage>
</organism>
<feature type="compositionally biased region" description="Low complexity" evidence="4">
    <location>
        <begin position="113"/>
        <end position="136"/>
    </location>
</feature>
<dbReference type="SMART" id="SM00382">
    <property type="entry name" value="AAA"/>
    <property type="match status" value="2"/>
</dbReference>
<dbReference type="InterPro" id="IPR041569">
    <property type="entry name" value="AAA_lid_3"/>
</dbReference>
<dbReference type="OrthoDB" id="27435at2759"/>
<dbReference type="EMBL" id="JAEHOE010000137">
    <property type="protein sequence ID" value="KAG2485017.1"/>
    <property type="molecule type" value="Genomic_DNA"/>
</dbReference>
<comment type="similarity">
    <text evidence="1">Belongs to the AAA ATPase family.</text>
</comment>
<dbReference type="GO" id="GO:0042254">
    <property type="term" value="P:ribosome biogenesis"/>
    <property type="evidence" value="ECO:0007669"/>
    <property type="project" value="TreeGrafter"/>
</dbReference>
<gene>
    <name evidence="6" type="ORF">HYH03_016220</name>
</gene>
<protein>
    <recommendedName>
        <fullName evidence="5">AAA+ ATPase domain-containing protein</fullName>
    </recommendedName>
</protein>
<keyword evidence="3" id="KW-0067">ATP-binding</keyword>
<dbReference type="Pfam" id="PF17862">
    <property type="entry name" value="AAA_lid_3"/>
    <property type="match status" value="2"/>
</dbReference>
<evidence type="ECO:0000259" key="5">
    <source>
        <dbReference type="SMART" id="SM00382"/>
    </source>
</evidence>
<feature type="compositionally biased region" description="Gly residues" evidence="4">
    <location>
        <begin position="74"/>
        <end position="86"/>
    </location>
</feature>
<feature type="domain" description="AAA+ ATPase" evidence="5">
    <location>
        <begin position="778"/>
        <end position="914"/>
    </location>
</feature>
<evidence type="ECO:0000256" key="1">
    <source>
        <dbReference type="ARBA" id="ARBA00006914"/>
    </source>
</evidence>
<proteinExistence type="inferred from homology"/>
<dbReference type="Proteomes" id="UP000612055">
    <property type="component" value="Unassembled WGS sequence"/>
</dbReference>
<feature type="region of interest" description="Disordered" evidence="4">
    <location>
        <begin position="514"/>
        <end position="543"/>
    </location>
</feature>
<dbReference type="GO" id="GO:1990275">
    <property type="term" value="F:preribosome binding"/>
    <property type="evidence" value="ECO:0007669"/>
    <property type="project" value="TreeGrafter"/>
</dbReference>
<keyword evidence="2" id="KW-0547">Nucleotide-binding</keyword>
<feature type="compositionally biased region" description="Low complexity" evidence="4">
    <location>
        <begin position="39"/>
        <end position="51"/>
    </location>
</feature>
<dbReference type="GO" id="GO:0016887">
    <property type="term" value="F:ATP hydrolysis activity"/>
    <property type="evidence" value="ECO:0007669"/>
    <property type="project" value="InterPro"/>
</dbReference>
<dbReference type="GO" id="GO:0005634">
    <property type="term" value="C:nucleus"/>
    <property type="evidence" value="ECO:0007669"/>
    <property type="project" value="TreeGrafter"/>
</dbReference>
<reference evidence="6" key="1">
    <citation type="journal article" date="2020" name="bioRxiv">
        <title>Comparative genomics of Chlamydomonas.</title>
        <authorList>
            <person name="Craig R.J."/>
            <person name="Hasan A.R."/>
            <person name="Ness R.W."/>
            <person name="Keightley P.D."/>
        </authorList>
    </citation>
    <scope>NUCLEOTIDE SEQUENCE</scope>
    <source>
        <strain evidence="6">CCAP 11/70</strain>
    </source>
</reference>
<feature type="compositionally biased region" description="Low complexity" evidence="4">
    <location>
        <begin position="317"/>
        <end position="336"/>
    </location>
</feature>
<feature type="region of interest" description="Disordered" evidence="4">
    <location>
        <begin position="1"/>
        <end position="357"/>
    </location>
</feature>
<feature type="compositionally biased region" description="Low complexity" evidence="4">
    <location>
        <begin position="515"/>
        <end position="527"/>
    </location>
</feature>
<evidence type="ECO:0000256" key="4">
    <source>
        <dbReference type="SAM" id="MobiDB-lite"/>
    </source>
</evidence>
<sequence length="1146" mass="113301">MVSRAIAVVQRKGVQKPELPLQPGRAGGKPERRGGGAEGAVSSSSGSSSGGSDRRGGSISDDEAGGTSSEAPGGSAGGGSAPGGGAAAAAAAAAVPPSASDASLQRQRQPTPGAAAGSGSSPGSSGSGSESGSQSDSDSDSADSSGRQRRPSGSGAANPSHMNRSLLSMYARTATPGAAAAGGGAAAAPPAAEAEPPAFAPPEVVAAAAARALAREKAEREAAKGGRSGSAPGSKRKAGTPAAADAEGPSTSGRSPGAAPRAAIMLTAAGPQPLPPSVAQPATSTDPGAAAAAPAAEAAAAAATSTGAKRPREDAPEAAAATAAAGKTADGPAAEASLPKSAAKRARRMTGAGGGGGGGLARMGGGGGGNSAVVAARPVRYADLGGVEEVLADIRELIEYPLRHPEVYAWLGVEPPRGVLLHGPPGCGKTALANAIATECGVPFLRVSAPEIVSGMSGESEAKLRGLFTEARELAPCIVFIDEIDAIFPKRETAQREMERRIVAQMLTCMDDLSTTTADQPPTAAPASGELDPAEPNRPPPPHVVVIGATNRPDALDPALRRAGRFDREISLGIPTEAARAKILQVISRRLRLDGNFDFKAVAKRTPGFVGADLSALTKEAAAVAVSRIFSQLDEARAAADASTSAAAAAANAAVAAAAAGTAGLEAVAAGAGGGALVLAAAAGGAAEGLEAVVAAPPRFGGGPLGPLELAGLAITMSDFEIALPKVQPSVRREGFTTTPDVSWDDVGALSEVREELSFAISEPIRQPERFEALGLPAATGVLLYGPPGCGKTLVAKAVANESGANFISIKGPELLNKYVGESERAVRQLFARARAAHPCVLFFDELDALAPRRGTDNNAAAERVVNQLLTEMDGVDSRQGLFIVAATNRPDMIDPALLRPGRLDKVLYVPLPPAADRAAILTACSRRTPLGPDVDLARVAVDPRCEGYSGADCAALVREAAVIALKQSLAAGPGSPEPRVTAAHFQLALARVQPSVSRRDQRAYDAIRSRLRSTRAHITTDPADAATAAAEAAATAAAETVAAAGLAAAAALAADVDGDAVLEDATATAEVAAAGGGADGAIAPAASGGAAEAAMEEETGEGEGEEVMQGASAGAGPAEGTGEVALTGPGAGSSTGPAEGDVMET</sequence>
<dbReference type="Gene3D" id="1.10.8.60">
    <property type="match status" value="2"/>
</dbReference>
<dbReference type="SUPFAM" id="SSF52540">
    <property type="entry name" value="P-loop containing nucleoside triphosphate hydrolases"/>
    <property type="match status" value="2"/>
</dbReference>
<feature type="compositionally biased region" description="Basic and acidic residues" evidence="4">
    <location>
        <begin position="213"/>
        <end position="224"/>
    </location>
</feature>
<feature type="compositionally biased region" description="Low complexity" evidence="4">
    <location>
        <begin position="87"/>
        <end position="103"/>
    </location>
</feature>
<name>A0A835XKR0_9CHLO</name>
<dbReference type="FunFam" id="3.40.50.300:FF:000365">
    <property type="entry name" value="Ribosome biogenesis ATPase RIX7"/>
    <property type="match status" value="1"/>
</dbReference>
<dbReference type="GO" id="GO:0005524">
    <property type="term" value="F:ATP binding"/>
    <property type="evidence" value="ECO:0007669"/>
    <property type="project" value="UniProtKB-KW"/>
</dbReference>
<evidence type="ECO:0000313" key="6">
    <source>
        <dbReference type="EMBL" id="KAG2485017.1"/>
    </source>
</evidence>
<evidence type="ECO:0000313" key="7">
    <source>
        <dbReference type="Proteomes" id="UP000612055"/>
    </source>
</evidence>
<dbReference type="InterPro" id="IPR003960">
    <property type="entry name" value="ATPase_AAA_CS"/>
</dbReference>
<dbReference type="PANTHER" id="PTHR23077">
    <property type="entry name" value="AAA-FAMILY ATPASE"/>
    <property type="match status" value="1"/>
</dbReference>
<dbReference type="InterPro" id="IPR003593">
    <property type="entry name" value="AAA+_ATPase"/>
</dbReference>
<dbReference type="InterPro" id="IPR027417">
    <property type="entry name" value="P-loop_NTPase"/>
</dbReference>
<dbReference type="FunFam" id="3.40.50.300:FF:000149">
    <property type="entry name" value="Nuclear valosin-containing protein-like"/>
    <property type="match status" value="1"/>
</dbReference>
<dbReference type="AlphaFoldDB" id="A0A835XKR0"/>
<keyword evidence="7" id="KW-1185">Reference proteome</keyword>